<dbReference type="SFLD" id="SFLDG01129">
    <property type="entry name" value="C1.5:_HAD__Beta-PGM__Phosphata"/>
    <property type="match status" value="1"/>
</dbReference>
<dbReference type="Gene3D" id="3.40.50.1000">
    <property type="entry name" value="HAD superfamily/HAD-like"/>
    <property type="match status" value="1"/>
</dbReference>
<evidence type="ECO:0000313" key="2">
    <source>
        <dbReference type="Proteomes" id="UP000183975"/>
    </source>
</evidence>
<evidence type="ECO:0000313" key="1">
    <source>
        <dbReference type="EMBL" id="SHL12885.1"/>
    </source>
</evidence>
<dbReference type="NCBIfam" id="TIGR01509">
    <property type="entry name" value="HAD-SF-IA-v3"/>
    <property type="match status" value="1"/>
</dbReference>
<dbReference type="SUPFAM" id="SSF56784">
    <property type="entry name" value="HAD-like"/>
    <property type="match status" value="1"/>
</dbReference>
<dbReference type="RefSeq" id="WP_072852984.1">
    <property type="nucleotide sequence ID" value="NZ_FRAH01000069.1"/>
</dbReference>
<dbReference type="GeneID" id="78176583"/>
<dbReference type="GO" id="GO:0016791">
    <property type="term" value="F:phosphatase activity"/>
    <property type="evidence" value="ECO:0007669"/>
    <property type="project" value="TreeGrafter"/>
</dbReference>
<gene>
    <name evidence="1" type="ORF">SAMN02745138_02919</name>
</gene>
<dbReference type="SFLD" id="SFLDS00003">
    <property type="entry name" value="Haloacid_Dehalogenase"/>
    <property type="match status" value="1"/>
</dbReference>
<reference evidence="1 2" key="1">
    <citation type="submission" date="2016-11" db="EMBL/GenBank/DDBJ databases">
        <authorList>
            <person name="Jaros S."/>
            <person name="Januszkiewicz K."/>
            <person name="Wedrychowicz H."/>
        </authorList>
    </citation>
    <scope>NUCLEOTIDE SEQUENCE [LARGE SCALE GENOMIC DNA]</scope>
    <source>
        <strain evidence="1 2">DSM 14214</strain>
    </source>
</reference>
<dbReference type="Proteomes" id="UP000183975">
    <property type="component" value="Unassembled WGS sequence"/>
</dbReference>
<dbReference type="InterPro" id="IPR023198">
    <property type="entry name" value="PGP-like_dom2"/>
</dbReference>
<dbReference type="InterPro" id="IPR023214">
    <property type="entry name" value="HAD_sf"/>
</dbReference>
<dbReference type="PANTHER" id="PTHR18901:SF38">
    <property type="entry name" value="PSEUDOURIDINE-5'-PHOSPHATASE"/>
    <property type="match status" value="1"/>
</dbReference>
<dbReference type="PANTHER" id="PTHR18901">
    <property type="entry name" value="2-DEOXYGLUCOSE-6-PHOSPHATE PHOSPHATASE 2"/>
    <property type="match status" value="1"/>
</dbReference>
<keyword evidence="2" id="KW-1185">Reference proteome</keyword>
<dbReference type="InterPro" id="IPR006439">
    <property type="entry name" value="HAD-SF_hydro_IA"/>
</dbReference>
<accession>A0A1M6Y4F8</accession>
<dbReference type="InterPro" id="IPR036412">
    <property type="entry name" value="HAD-like_sf"/>
</dbReference>
<organism evidence="1 2">
    <name type="scientific">Anaerotignum lactatifermentans DSM 14214</name>
    <dbReference type="NCBI Taxonomy" id="1121323"/>
    <lineage>
        <taxon>Bacteria</taxon>
        <taxon>Bacillati</taxon>
        <taxon>Bacillota</taxon>
        <taxon>Clostridia</taxon>
        <taxon>Lachnospirales</taxon>
        <taxon>Anaerotignaceae</taxon>
        <taxon>Anaerotignum</taxon>
    </lineage>
</organism>
<dbReference type="AlphaFoldDB" id="A0A1M6Y4F8"/>
<sequence length="211" mass="23862">MTKHIIFDLDGTLIDSMPVWRNTGKRYLESHNIPIPPNLLSVMKKQTLPQTAEFFRQELGATQTVREICDEVISYVADQYANSIPLKPFVKEFLEQEKSKGTKMCILTASEADYIHLALNRLELLPYFEFVATCTEVGASKDSPKVFQMMMERLGGTLEDTIVFEDAYYAIKSAKDGGFTVYAIADPTSDSEKQAISSTADRYIQSYEELL</sequence>
<protein>
    <submittedName>
        <fullName evidence="1">Haloacid dehalogenase superfamily, subfamily IA, variant 3 with third motif having DD or ED</fullName>
    </submittedName>
</protein>
<dbReference type="Pfam" id="PF13419">
    <property type="entry name" value="HAD_2"/>
    <property type="match status" value="1"/>
</dbReference>
<dbReference type="OrthoDB" id="9797743at2"/>
<dbReference type="PRINTS" id="PR00413">
    <property type="entry name" value="HADHALOGNASE"/>
</dbReference>
<name>A0A1M6Y4F8_9FIRM</name>
<dbReference type="Gene3D" id="1.10.150.240">
    <property type="entry name" value="Putative phosphatase, domain 2"/>
    <property type="match status" value="1"/>
</dbReference>
<proteinExistence type="predicted"/>
<dbReference type="EMBL" id="FRAH01000069">
    <property type="protein sequence ID" value="SHL12885.1"/>
    <property type="molecule type" value="Genomic_DNA"/>
</dbReference>
<dbReference type="InterPro" id="IPR041492">
    <property type="entry name" value="HAD_2"/>
</dbReference>